<keyword evidence="2" id="KW-1185">Reference proteome</keyword>
<name>A0A183E9B1_9BILA</name>
<reference evidence="1 2" key="2">
    <citation type="submission" date="2018-11" db="EMBL/GenBank/DDBJ databases">
        <authorList>
            <consortium name="Pathogen Informatics"/>
        </authorList>
    </citation>
    <scope>NUCLEOTIDE SEQUENCE [LARGE SCALE GENOMIC DNA]</scope>
</reference>
<evidence type="ECO:0000313" key="2">
    <source>
        <dbReference type="Proteomes" id="UP000271098"/>
    </source>
</evidence>
<dbReference type="Proteomes" id="UP000271098">
    <property type="component" value="Unassembled WGS sequence"/>
</dbReference>
<dbReference type="EMBL" id="UYRT01085345">
    <property type="protein sequence ID" value="VDN30017.1"/>
    <property type="molecule type" value="Genomic_DNA"/>
</dbReference>
<dbReference type="WBParaSite" id="GPUH_0001757401-mRNA-1">
    <property type="protein sequence ID" value="GPUH_0001757401-mRNA-1"/>
    <property type="gene ID" value="GPUH_0001757401"/>
</dbReference>
<evidence type="ECO:0000313" key="1">
    <source>
        <dbReference type="EMBL" id="VDN30017.1"/>
    </source>
</evidence>
<gene>
    <name evidence="1" type="ORF">GPUH_LOCUS17553</name>
</gene>
<protein>
    <submittedName>
        <fullName evidence="3">AAA_8 domain-containing protein</fullName>
    </submittedName>
</protein>
<evidence type="ECO:0000313" key="3">
    <source>
        <dbReference type="WBParaSite" id="GPUH_0001757401-mRNA-1"/>
    </source>
</evidence>
<reference evidence="3" key="1">
    <citation type="submission" date="2016-06" db="UniProtKB">
        <authorList>
            <consortium name="WormBaseParasite"/>
        </authorList>
    </citation>
    <scope>IDENTIFICATION</scope>
</reference>
<dbReference type="AlphaFoldDB" id="A0A183E9B1"/>
<accession>A0A183E9B1</accession>
<sequence>MKNECRRVVCFHNFHSIADFLKMSNQKGHAHLFHSAVLEAMMQACETSSFAKAKERTLFVTGRAMERRTLRAPLNGY</sequence>
<organism evidence="3">
    <name type="scientific">Gongylonema pulchrum</name>
    <dbReference type="NCBI Taxonomy" id="637853"/>
    <lineage>
        <taxon>Eukaryota</taxon>
        <taxon>Metazoa</taxon>
        <taxon>Ecdysozoa</taxon>
        <taxon>Nematoda</taxon>
        <taxon>Chromadorea</taxon>
        <taxon>Rhabditida</taxon>
        <taxon>Spirurina</taxon>
        <taxon>Spiruromorpha</taxon>
        <taxon>Spiruroidea</taxon>
        <taxon>Gongylonematidae</taxon>
        <taxon>Gongylonema</taxon>
    </lineage>
</organism>
<proteinExistence type="predicted"/>